<dbReference type="Proteomes" id="UP000004910">
    <property type="component" value="Unassembled WGS sequence"/>
</dbReference>
<name>B1C095_9FIRM</name>
<dbReference type="GeneID" id="94016638"/>
<comment type="caution">
    <text evidence="1">The sequence shown here is derived from an EMBL/GenBank/DDBJ whole genome shotgun (WGS) entry which is preliminary data.</text>
</comment>
<reference evidence="1" key="1">
    <citation type="submission" date="2008-02" db="EMBL/GenBank/DDBJ databases">
        <authorList>
            <person name="Fulton L."/>
            <person name="Clifton S."/>
            <person name="Fulton B."/>
            <person name="Xu J."/>
            <person name="Minx P."/>
            <person name="Pepin K.H."/>
            <person name="Johnson M."/>
            <person name="Thiruvilangam P."/>
            <person name="Bhonagiri V."/>
            <person name="Nash W.E."/>
            <person name="Mardis E.R."/>
            <person name="Wilson R.K."/>
        </authorList>
    </citation>
    <scope>NUCLEOTIDE SEQUENCE [LARGE SCALE GENOMIC DNA]</scope>
    <source>
        <strain evidence="1">DSM 1552</strain>
    </source>
</reference>
<dbReference type="RefSeq" id="WP_004609065.1">
    <property type="nucleotide sequence ID" value="NZ_CP102275.1"/>
</dbReference>
<evidence type="ECO:0000313" key="2">
    <source>
        <dbReference type="Proteomes" id="UP000004910"/>
    </source>
</evidence>
<dbReference type="HOGENOM" id="CLU_3078518_0_0_9"/>
<dbReference type="InterPro" id="IPR012338">
    <property type="entry name" value="Beta-lactam/transpept-like"/>
</dbReference>
<organism evidence="1 2">
    <name type="scientific">Thomasclavelia spiroformis DSM 1552</name>
    <dbReference type="NCBI Taxonomy" id="428126"/>
    <lineage>
        <taxon>Bacteria</taxon>
        <taxon>Bacillati</taxon>
        <taxon>Bacillota</taxon>
        <taxon>Erysipelotrichia</taxon>
        <taxon>Erysipelotrichales</taxon>
        <taxon>Coprobacillaceae</taxon>
        <taxon>Thomasclavelia</taxon>
    </lineage>
</organism>
<dbReference type="STRING" id="428126.CLOSPI_00622"/>
<dbReference type="SUPFAM" id="SSF56601">
    <property type="entry name" value="beta-lactamase/transpeptidase-like"/>
    <property type="match status" value="1"/>
</dbReference>
<sequence length="52" mass="6037">MSAKDMAKIGLSCLNNGYYEGNQIVPLKWRREMTTFREVNSGNFSRILYGYL</sequence>
<dbReference type="EMBL" id="ABIK02000005">
    <property type="protein sequence ID" value="EDS75585.1"/>
    <property type="molecule type" value="Genomic_DNA"/>
</dbReference>
<protein>
    <submittedName>
        <fullName evidence="1">Uncharacterized protein</fullName>
    </submittedName>
</protein>
<dbReference type="Gene3D" id="3.40.710.10">
    <property type="entry name" value="DD-peptidase/beta-lactamase superfamily"/>
    <property type="match status" value="1"/>
</dbReference>
<gene>
    <name evidence="1" type="ORF">CLOSPI_00622</name>
</gene>
<dbReference type="AlphaFoldDB" id="B1C095"/>
<accession>B1C095</accession>
<reference evidence="1" key="2">
    <citation type="submission" date="2014-06" db="EMBL/GenBank/DDBJ databases">
        <title>Draft genome sequence of Clostridium spiroforme (DSM 1552).</title>
        <authorList>
            <person name="Sudarsanam P."/>
            <person name="Ley R."/>
            <person name="Guruge J."/>
            <person name="Turnbaugh P.J."/>
            <person name="Mahowald M."/>
            <person name="Liep D."/>
            <person name="Gordon J."/>
        </authorList>
    </citation>
    <scope>NUCLEOTIDE SEQUENCE</scope>
    <source>
        <strain evidence="1">DSM 1552</strain>
    </source>
</reference>
<keyword evidence="2" id="KW-1185">Reference proteome</keyword>
<proteinExistence type="predicted"/>
<evidence type="ECO:0000313" key="1">
    <source>
        <dbReference type="EMBL" id="EDS75585.1"/>
    </source>
</evidence>